<name>A0ABV3HR96_9ACTN</name>
<dbReference type="Gene3D" id="3.10.180.10">
    <property type="entry name" value="2,3-Dihydroxybiphenyl 1,2-Dioxygenase, domain 1"/>
    <property type="match status" value="2"/>
</dbReference>
<gene>
    <name evidence="2" type="ORF">AB0K36_09990</name>
</gene>
<accession>A0ABV3HR96</accession>
<sequence length="269" mass="27934">MLSAPYVTGSPNWIDLGTPDVDAAKTFYGGVFGWTFVSAGPDAGGYGMFRLDGRTVAAVMTVPPEQGTPSWNVYFRTPDADAMVKAVEQRGGSVVVRPMDVLDQGRMAVCLDPAGAAFAGWEPGGNKGLDRVSELGSLAWLELFTPEPASALEYYGDVFGWEASEMPMPDGSGTYTMVRPGGAAQDATFAGVLPLNADPLEAAGGPYWLPYFAVEDCDASVARAQELGAEIRLAPVGVEGVGTYAKLADPTGARFAVVQGFAAAGTTGG</sequence>
<dbReference type="InterPro" id="IPR029068">
    <property type="entry name" value="Glyas_Bleomycin-R_OHBP_Dase"/>
</dbReference>
<organism evidence="2 3">
    <name type="scientific">Streptomyces kurssanovii</name>
    <dbReference type="NCBI Taxonomy" id="67312"/>
    <lineage>
        <taxon>Bacteria</taxon>
        <taxon>Bacillati</taxon>
        <taxon>Actinomycetota</taxon>
        <taxon>Actinomycetes</taxon>
        <taxon>Kitasatosporales</taxon>
        <taxon>Streptomycetaceae</taxon>
        <taxon>Streptomyces</taxon>
    </lineage>
</organism>
<dbReference type="PANTHER" id="PTHR33993">
    <property type="entry name" value="GLYOXALASE-RELATED"/>
    <property type="match status" value="1"/>
</dbReference>
<keyword evidence="3" id="KW-1185">Reference proteome</keyword>
<dbReference type="CDD" id="cd07247">
    <property type="entry name" value="SgaA_N_like"/>
    <property type="match status" value="2"/>
</dbReference>
<evidence type="ECO:0000259" key="1">
    <source>
        <dbReference type="PROSITE" id="PS51819"/>
    </source>
</evidence>
<dbReference type="InterPro" id="IPR037523">
    <property type="entry name" value="VOC_core"/>
</dbReference>
<evidence type="ECO:0000313" key="3">
    <source>
        <dbReference type="Proteomes" id="UP001552521"/>
    </source>
</evidence>
<dbReference type="SUPFAM" id="SSF54593">
    <property type="entry name" value="Glyoxalase/Bleomycin resistance protein/Dihydroxybiphenyl dioxygenase"/>
    <property type="match status" value="2"/>
</dbReference>
<dbReference type="PROSITE" id="PS51819">
    <property type="entry name" value="VOC"/>
    <property type="match status" value="2"/>
</dbReference>
<dbReference type="EMBL" id="JBFAQK010000009">
    <property type="protein sequence ID" value="MEV4681092.1"/>
    <property type="molecule type" value="Genomic_DNA"/>
</dbReference>
<dbReference type="Proteomes" id="UP001552521">
    <property type="component" value="Unassembled WGS sequence"/>
</dbReference>
<dbReference type="InterPro" id="IPR004360">
    <property type="entry name" value="Glyas_Fos-R_dOase_dom"/>
</dbReference>
<comment type="caution">
    <text evidence="2">The sequence shown here is derived from an EMBL/GenBank/DDBJ whole genome shotgun (WGS) entry which is preliminary data.</text>
</comment>
<evidence type="ECO:0000313" key="2">
    <source>
        <dbReference type="EMBL" id="MEV4681092.1"/>
    </source>
</evidence>
<dbReference type="RefSeq" id="WP_364590886.1">
    <property type="nucleotide sequence ID" value="NZ_JBFAQK010000009.1"/>
</dbReference>
<feature type="domain" description="VOC" evidence="1">
    <location>
        <begin position="137"/>
        <end position="260"/>
    </location>
</feature>
<dbReference type="InterPro" id="IPR052164">
    <property type="entry name" value="Anthracycline_SecMetBiosynth"/>
</dbReference>
<reference evidence="2 3" key="1">
    <citation type="submission" date="2024-06" db="EMBL/GenBank/DDBJ databases">
        <title>The Natural Products Discovery Center: Release of the First 8490 Sequenced Strains for Exploring Actinobacteria Biosynthetic Diversity.</title>
        <authorList>
            <person name="Kalkreuter E."/>
            <person name="Kautsar S.A."/>
            <person name="Yang D."/>
            <person name="Bader C.D."/>
            <person name="Teijaro C.N."/>
            <person name="Fluegel L."/>
            <person name="Davis C.M."/>
            <person name="Simpson J.R."/>
            <person name="Lauterbach L."/>
            <person name="Steele A.D."/>
            <person name="Gui C."/>
            <person name="Meng S."/>
            <person name="Li G."/>
            <person name="Viehrig K."/>
            <person name="Ye F."/>
            <person name="Su P."/>
            <person name="Kiefer A.F."/>
            <person name="Nichols A."/>
            <person name="Cepeda A.J."/>
            <person name="Yan W."/>
            <person name="Fan B."/>
            <person name="Jiang Y."/>
            <person name="Adhikari A."/>
            <person name="Zheng C.-J."/>
            <person name="Schuster L."/>
            <person name="Cowan T.M."/>
            <person name="Smanski M.J."/>
            <person name="Chevrette M.G."/>
            <person name="De Carvalho L.P.S."/>
            <person name="Shen B."/>
        </authorList>
    </citation>
    <scope>NUCLEOTIDE SEQUENCE [LARGE SCALE GENOMIC DNA]</scope>
    <source>
        <strain evidence="2 3">NPDC049344</strain>
    </source>
</reference>
<dbReference type="PANTHER" id="PTHR33993:SF10">
    <property type="entry name" value="CONSERVED PROTEIN"/>
    <property type="match status" value="1"/>
</dbReference>
<dbReference type="Pfam" id="PF00903">
    <property type="entry name" value="Glyoxalase"/>
    <property type="match status" value="2"/>
</dbReference>
<proteinExistence type="predicted"/>
<feature type="domain" description="VOC" evidence="1">
    <location>
        <begin position="10"/>
        <end position="123"/>
    </location>
</feature>
<protein>
    <submittedName>
        <fullName evidence="2">VOC family protein</fullName>
    </submittedName>
</protein>